<dbReference type="GeneID" id="66055887"/>
<dbReference type="Proteomes" id="UP000006906">
    <property type="component" value="Chromosome 13"/>
</dbReference>
<feature type="region of interest" description="Disordered" evidence="1">
    <location>
        <begin position="51"/>
        <end position="77"/>
    </location>
</feature>
<evidence type="ECO:0000313" key="2">
    <source>
        <dbReference type="EMBL" id="PNW73558.1"/>
    </source>
</evidence>
<dbReference type="RefSeq" id="XP_042917200.1">
    <property type="nucleotide sequence ID" value="XM_043069225.1"/>
</dbReference>
<dbReference type="InParanoid" id="A0A2K3CZ52"/>
<evidence type="ECO:0000313" key="3">
    <source>
        <dbReference type="Proteomes" id="UP000006906"/>
    </source>
</evidence>
<proteinExistence type="predicted"/>
<reference evidence="2 3" key="1">
    <citation type="journal article" date="2007" name="Science">
        <title>The Chlamydomonas genome reveals the evolution of key animal and plant functions.</title>
        <authorList>
            <person name="Merchant S.S."/>
            <person name="Prochnik S.E."/>
            <person name="Vallon O."/>
            <person name="Harris E.H."/>
            <person name="Karpowicz S.J."/>
            <person name="Witman G.B."/>
            <person name="Terry A."/>
            <person name="Salamov A."/>
            <person name="Fritz-Laylin L.K."/>
            <person name="Marechal-Drouard L."/>
            <person name="Marshall W.F."/>
            <person name="Qu L.H."/>
            <person name="Nelson D.R."/>
            <person name="Sanderfoot A.A."/>
            <person name="Spalding M.H."/>
            <person name="Kapitonov V.V."/>
            <person name="Ren Q."/>
            <person name="Ferris P."/>
            <person name="Lindquist E."/>
            <person name="Shapiro H."/>
            <person name="Lucas S.M."/>
            <person name="Grimwood J."/>
            <person name="Schmutz J."/>
            <person name="Cardol P."/>
            <person name="Cerutti H."/>
            <person name="Chanfreau G."/>
            <person name="Chen C.L."/>
            <person name="Cognat V."/>
            <person name="Croft M.T."/>
            <person name="Dent R."/>
            <person name="Dutcher S."/>
            <person name="Fernandez E."/>
            <person name="Fukuzawa H."/>
            <person name="Gonzalez-Ballester D."/>
            <person name="Gonzalez-Halphen D."/>
            <person name="Hallmann A."/>
            <person name="Hanikenne M."/>
            <person name="Hippler M."/>
            <person name="Inwood W."/>
            <person name="Jabbari K."/>
            <person name="Kalanon M."/>
            <person name="Kuras R."/>
            <person name="Lefebvre P.A."/>
            <person name="Lemaire S.D."/>
            <person name="Lobanov A.V."/>
            <person name="Lohr M."/>
            <person name="Manuell A."/>
            <person name="Meier I."/>
            <person name="Mets L."/>
            <person name="Mittag M."/>
            <person name="Mittelmeier T."/>
            <person name="Moroney J.V."/>
            <person name="Moseley J."/>
            <person name="Napoli C."/>
            <person name="Nedelcu A.M."/>
            <person name="Niyogi K."/>
            <person name="Novoselov S.V."/>
            <person name="Paulsen I.T."/>
            <person name="Pazour G."/>
            <person name="Purton S."/>
            <person name="Ral J.P."/>
            <person name="Riano-Pachon D.M."/>
            <person name="Riekhof W."/>
            <person name="Rymarquis L."/>
            <person name="Schroda M."/>
            <person name="Stern D."/>
            <person name="Umen J."/>
            <person name="Willows R."/>
            <person name="Wilson N."/>
            <person name="Zimmer S.L."/>
            <person name="Allmer J."/>
            <person name="Balk J."/>
            <person name="Bisova K."/>
            <person name="Chen C.J."/>
            <person name="Elias M."/>
            <person name="Gendler K."/>
            <person name="Hauser C."/>
            <person name="Lamb M.R."/>
            <person name="Ledford H."/>
            <person name="Long J.C."/>
            <person name="Minagawa J."/>
            <person name="Page M.D."/>
            <person name="Pan J."/>
            <person name="Pootakham W."/>
            <person name="Roje S."/>
            <person name="Rose A."/>
            <person name="Stahlberg E."/>
            <person name="Terauchi A.M."/>
            <person name="Yang P."/>
            <person name="Ball S."/>
            <person name="Bowler C."/>
            <person name="Dieckmann C.L."/>
            <person name="Gladyshev V.N."/>
            <person name="Green P."/>
            <person name="Jorgensen R."/>
            <person name="Mayfield S."/>
            <person name="Mueller-Roeber B."/>
            <person name="Rajamani S."/>
            <person name="Sayre R.T."/>
            <person name="Brokstein P."/>
            <person name="Dubchak I."/>
            <person name="Goodstein D."/>
            <person name="Hornick L."/>
            <person name="Huang Y.W."/>
            <person name="Jhaveri J."/>
            <person name="Luo Y."/>
            <person name="Martinez D."/>
            <person name="Ngau W.C."/>
            <person name="Otillar B."/>
            <person name="Poliakov A."/>
            <person name="Porter A."/>
            <person name="Szajkowski L."/>
            <person name="Werner G."/>
            <person name="Zhou K."/>
            <person name="Grigoriev I.V."/>
            <person name="Rokhsar D.S."/>
            <person name="Grossman A.R."/>
        </authorList>
    </citation>
    <scope>NUCLEOTIDE SEQUENCE [LARGE SCALE GENOMIC DNA]</scope>
    <source>
        <strain evidence="3">CC-503</strain>
    </source>
</reference>
<name>A0A2K3CZ52_CHLRE</name>
<keyword evidence="3" id="KW-1185">Reference proteome</keyword>
<organism evidence="2 3">
    <name type="scientific">Chlamydomonas reinhardtii</name>
    <name type="common">Chlamydomonas smithii</name>
    <dbReference type="NCBI Taxonomy" id="3055"/>
    <lineage>
        <taxon>Eukaryota</taxon>
        <taxon>Viridiplantae</taxon>
        <taxon>Chlorophyta</taxon>
        <taxon>core chlorophytes</taxon>
        <taxon>Chlorophyceae</taxon>
        <taxon>CS clade</taxon>
        <taxon>Chlamydomonadales</taxon>
        <taxon>Chlamydomonadaceae</taxon>
        <taxon>Chlamydomonas</taxon>
    </lineage>
</organism>
<dbReference type="Gramene" id="PNW73558">
    <property type="protein sequence ID" value="PNW73558"/>
    <property type="gene ID" value="CHLRE_13g563926v5"/>
</dbReference>
<accession>A0A2K3CZ52</accession>
<evidence type="ECO:0000256" key="1">
    <source>
        <dbReference type="SAM" id="MobiDB-lite"/>
    </source>
</evidence>
<dbReference type="EMBL" id="CM008974">
    <property type="protein sequence ID" value="PNW73558.1"/>
    <property type="molecule type" value="Genomic_DNA"/>
</dbReference>
<sequence>MRCDGRDYRRVVAGGALYRGDHVTRCCRPPGPSLTAHAAFRLSFHSQLNHSTYGEPSGHADTCSTGRSSSNRGRGARVQVPHTCLRAMSVRTDLQTLTTWAWTPGIFAAAGAAGS</sequence>
<dbReference type="AlphaFoldDB" id="A0A2K3CZ52"/>
<dbReference type="KEGG" id="cre:CHLRE_13g563926v5"/>
<gene>
    <name evidence="2" type="ORF">CHLRE_13g563926v5</name>
</gene>
<protein>
    <submittedName>
        <fullName evidence="2">Uncharacterized protein</fullName>
    </submittedName>
</protein>